<dbReference type="InterPro" id="IPR037185">
    <property type="entry name" value="EmrE-like"/>
</dbReference>
<evidence type="ECO:0000256" key="1">
    <source>
        <dbReference type="ARBA" id="ARBA00004141"/>
    </source>
</evidence>
<dbReference type="Proteomes" id="UP001209878">
    <property type="component" value="Unassembled WGS sequence"/>
</dbReference>
<keyword evidence="4 7" id="KW-1133">Transmembrane helix</keyword>
<feature type="compositionally biased region" description="Polar residues" evidence="6">
    <location>
        <begin position="304"/>
        <end position="332"/>
    </location>
</feature>
<keyword evidence="3 7" id="KW-0812">Transmembrane</keyword>
<comment type="caution">
    <text evidence="8">The sequence shown here is derived from an EMBL/GenBank/DDBJ whole genome shotgun (WGS) entry which is preliminary data.</text>
</comment>
<feature type="transmembrane region" description="Helical" evidence="7">
    <location>
        <begin position="84"/>
        <end position="105"/>
    </location>
</feature>
<evidence type="ECO:0000256" key="5">
    <source>
        <dbReference type="ARBA" id="ARBA00023136"/>
    </source>
</evidence>
<dbReference type="InterPro" id="IPR008521">
    <property type="entry name" value="Mg_trans_NIPA"/>
</dbReference>
<dbReference type="PANTHER" id="PTHR12570">
    <property type="match status" value="1"/>
</dbReference>
<keyword evidence="5 7" id="KW-0472">Membrane</keyword>
<dbReference type="GO" id="GO:0016020">
    <property type="term" value="C:membrane"/>
    <property type="evidence" value="ECO:0007669"/>
    <property type="project" value="UniProtKB-SubCell"/>
</dbReference>
<reference evidence="8" key="1">
    <citation type="journal article" date="2023" name="Mol. Biol. Evol.">
        <title>Third-Generation Sequencing Reveals the Adaptive Role of the Epigenome in Three Deep-Sea Polychaetes.</title>
        <authorList>
            <person name="Perez M."/>
            <person name="Aroh O."/>
            <person name="Sun Y."/>
            <person name="Lan Y."/>
            <person name="Juniper S.K."/>
            <person name="Young C.R."/>
            <person name="Angers B."/>
            <person name="Qian P.Y."/>
        </authorList>
    </citation>
    <scope>NUCLEOTIDE SEQUENCE</scope>
    <source>
        <strain evidence="8">R07B-5</strain>
    </source>
</reference>
<organism evidence="8 9">
    <name type="scientific">Ridgeia piscesae</name>
    <name type="common">Tubeworm</name>
    <dbReference type="NCBI Taxonomy" id="27915"/>
    <lineage>
        <taxon>Eukaryota</taxon>
        <taxon>Metazoa</taxon>
        <taxon>Spiralia</taxon>
        <taxon>Lophotrochozoa</taxon>
        <taxon>Annelida</taxon>
        <taxon>Polychaeta</taxon>
        <taxon>Sedentaria</taxon>
        <taxon>Canalipalpata</taxon>
        <taxon>Sabellida</taxon>
        <taxon>Siboglinidae</taxon>
        <taxon>Ridgeia</taxon>
    </lineage>
</organism>
<evidence type="ECO:0000256" key="4">
    <source>
        <dbReference type="ARBA" id="ARBA00022989"/>
    </source>
</evidence>
<comment type="subcellular location">
    <subcellularLocation>
        <location evidence="1">Membrane</location>
        <topology evidence="1">Multi-pass membrane protein</topology>
    </subcellularLocation>
</comment>
<feature type="transmembrane region" description="Helical" evidence="7">
    <location>
        <begin position="208"/>
        <end position="230"/>
    </location>
</feature>
<dbReference type="AlphaFoldDB" id="A0AAD9ULZ5"/>
<feature type="transmembrane region" description="Helical" evidence="7">
    <location>
        <begin position="150"/>
        <end position="170"/>
    </location>
</feature>
<evidence type="ECO:0000313" key="8">
    <source>
        <dbReference type="EMBL" id="KAK2194172.1"/>
    </source>
</evidence>
<gene>
    <name evidence="8" type="ORF">NP493_2g19025</name>
</gene>
<dbReference type="PANTHER" id="PTHR12570:SF65">
    <property type="entry name" value="MAGNESIUM TRANSPORTER NIPA9-RELATED"/>
    <property type="match status" value="1"/>
</dbReference>
<dbReference type="EMBL" id="JAODUO010000002">
    <property type="protein sequence ID" value="KAK2194172.1"/>
    <property type="molecule type" value="Genomic_DNA"/>
</dbReference>
<dbReference type="Pfam" id="PF05653">
    <property type="entry name" value="Mg_trans_NIPA"/>
    <property type="match status" value="1"/>
</dbReference>
<feature type="region of interest" description="Disordered" evidence="6">
    <location>
        <begin position="300"/>
        <end position="342"/>
    </location>
</feature>
<proteinExistence type="inferred from homology"/>
<keyword evidence="9" id="KW-1185">Reference proteome</keyword>
<sequence>MVLGEVGNFSAYGFAPASLVAPLGTTTVIANMFIAVGILKEKLRPADIFGCSMAVVGAFLLVNFSTRTEKVLDADGIVEHLQKLAFIIYLCTEVAVLTALFVVKLKFHIDSVLVLILITALLASFTVISAKAVSGMLQLTMAGCLQIHYAIFWLLVVIMVVTGIAQVKFLNQAMQLFDSTTVVPTNFVFFTISAILAGIVFYNEFWGMAPFDVFMFLLGCVLCFIGVYFITAGRVAESANASTVEVTSVQGPQSSLGSYRDVIPTWLLSPISQQEVQPRRSDVAHNILASTEQQPFISWDEDSGTIQEVSTPDTLQGQQSPHSDTKSPSNDVTAGYGALDSH</sequence>
<name>A0AAD9ULZ5_RIDPI</name>
<feature type="transmembrane region" description="Helical" evidence="7">
    <location>
        <begin position="112"/>
        <end position="130"/>
    </location>
</feature>
<evidence type="ECO:0000313" key="9">
    <source>
        <dbReference type="Proteomes" id="UP001209878"/>
    </source>
</evidence>
<protein>
    <recommendedName>
        <fullName evidence="10">NIPA-like protein 2</fullName>
    </recommendedName>
</protein>
<comment type="similarity">
    <text evidence="2">Belongs to the NIPA family.</text>
</comment>
<feature type="transmembrane region" description="Helical" evidence="7">
    <location>
        <begin position="182"/>
        <end position="202"/>
    </location>
</feature>
<evidence type="ECO:0008006" key="10">
    <source>
        <dbReference type="Google" id="ProtNLM"/>
    </source>
</evidence>
<dbReference type="SUPFAM" id="SSF103481">
    <property type="entry name" value="Multidrug resistance efflux transporter EmrE"/>
    <property type="match status" value="1"/>
</dbReference>
<evidence type="ECO:0000256" key="7">
    <source>
        <dbReference type="SAM" id="Phobius"/>
    </source>
</evidence>
<feature type="transmembrane region" description="Helical" evidence="7">
    <location>
        <begin position="20"/>
        <end position="39"/>
    </location>
</feature>
<dbReference type="GO" id="GO:0015095">
    <property type="term" value="F:magnesium ion transmembrane transporter activity"/>
    <property type="evidence" value="ECO:0007669"/>
    <property type="project" value="InterPro"/>
</dbReference>
<accession>A0AAD9ULZ5</accession>
<evidence type="ECO:0000256" key="6">
    <source>
        <dbReference type="SAM" id="MobiDB-lite"/>
    </source>
</evidence>
<evidence type="ECO:0000256" key="2">
    <source>
        <dbReference type="ARBA" id="ARBA00007230"/>
    </source>
</evidence>
<feature type="transmembrane region" description="Helical" evidence="7">
    <location>
        <begin position="46"/>
        <end position="64"/>
    </location>
</feature>
<evidence type="ECO:0000256" key="3">
    <source>
        <dbReference type="ARBA" id="ARBA00022692"/>
    </source>
</evidence>